<sequence>MYVGCHVSIRGGYLQAAKMASQIGASSFQYFPKNPRNLATKSFNLQDAEACARFCEEKGVLSIGHAPYPLNLAVEEDMSEVMLKAILNGLDITNSCGSIGLVVHFGKYRGADPLQGYKNIISLLNRTLRHWHGKACILLENQAGEGSRMGTMLEELVQIRSLSDYPDKIGFCLDTCHAFASGLWTGNNWNDIVRKGTELGYFDHLKAVHLNDSMYASGLRRDRHSNIGMGHIGEAPIKQLLLASVLQGLPVVLETPTQNGSHQLEISYVHSLLN</sequence>
<protein>
    <submittedName>
        <fullName evidence="10">Deoxyribonuclease IV</fullName>
        <ecNumber evidence="10">3.1.21.2</ecNumber>
    </submittedName>
</protein>
<keyword evidence="6 10" id="KW-0378">Hydrolase</keyword>
<dbReference type="InterPro" id="IPR018246">
    <property type="entry name" value="AP_endonuc_F2_Zn_BS"/>
</dbReference>
<evidence type="ECO:0000256" key="5">
    <source>
        <dbReference type="ARBA" id="ARBA00022763"/>
    </source>
</evidence>
<feature type="domain" description="Xylose isomerase-like TIM barrel" evidence="9">
    <location>
        <begin position="19"/>
        <end position="259"/>
    </location>
</feature>
<evidence type="ECO:0000313" key="11">
    <source>
        <dbReference type="Proteomes" id="UP001652445"/>
    </source>
</evidence>
<proteinExistence type="inferred from homology"/>
<gene>
    <name evidence="10" type="ORF">OB236_16350</name>
</gene>
<evidence type="ECO:0000256" key="7">
    <source>
        <dbReference type="ARBA" id="ARBA00022833"/>
    </source>
</evidence>
<dbReference type="PANTHER" id="PTHR21445:SF0">
    <property type="entry name" value="APURINIC-APYRIMIDINIC ENDONUCLEASE"/>
    <property type="match status" value="1"/>
</dbReference>
<evidence type="ECO:0000256" key="6">
    <source>
        <dbReference type="ARBA" id="ARBA00022801"/>
    </source>
</evidence>
<dbReference type="PROSITE" id="PS00730">
    <property type="entry name" value="AP_NUCLEASE_F2_2"/>
    <property type="match status" value="1"/>
</dbReference>
<organism evidence="10 11">
    <name type="scientific">Paenibacillus baimaensis</name>
    <dbReference type="NCBI Taxonomy" id="2982185"/>
    <lineage>
        <taxon>Bacteria</taxon>
        <taxon>Bacillati</taxon>
        <taxon>Bacillota</taxon>
        <taxon>Bacilli</taxon>
        <taxon>Bacillales</taxon>
        <taxon>Paenibacillaceae</taxon>
        <taxon>Paenibacillus</taxon>
    </lineage>
</organism>
<dbReference type="EC" id="3.1.21.2" evidence="10"/>
<keyword evidence="3" id="KW-0540">Nuclease</keyword>
<dbReference type="PROSITE" id="PS51432">
    <property type="entry name" value="AP_NUCLEASE_F2_4"/>
    <property type="match status" value="1"/>
</dbReference>
<evidence type="ECO:0000259" key="9">
    <source>
        <dbReference type="Pfam" id="PF01261"/>
    </source>
</evidence>
<dbReference type="PANTHER" id="PTHR21445">
    <property type="entry name" value="ENDONUCLEASE IV ENDODEOXYRIBONUCLEASE IV"/>
    <property type="match status" value="1"/>
</dbReference>
<dbReference type="SUPFAM" id="SSF51658">
    <property type="entry name" value="Xylose isomerase-like"/>
    <property type="match status" value="1"/>
</dbReference>
<comment type="caution">
    <text evidence="10">The sequence shown here is derived from an EMBL/GenBank/DDBJ whole genome shotgun (WGS) entry which is preliminary data.</text>
</comment>
<dbReference type="InterPro" id="IPR001719">
    <property type="entry name" value="AP_endonuc_2"/>
</dbReference>
<dbReference type="Pfam" id="PF01261">
    <property type="entry name" value="AP_endonuc_2"/>
    <property type="match status" value="1"/>
</dbReference>
<dbReference type="InterPro" id="IPR036237">
    <property type="entry name" value="Xyl_isomerase-like_sf"/>
</dbReference>
<keyword evidence="4" id="KW-0479">Metal-binding</keyword>
<dbReference type="RefSeq" id="WP_262684992.1">
    <property type="nucleotide sequence ID" value="NZ_JAOQIO010000065.1"/>
</dbReference>
<comment type="similarity">
    <text evidence="2">Belongs to the AP endonuclease 2 family.</text>
</comment>
<dbReference type="CDD" id="cd00019">
    <property type="entry name" value="AP2Ec"/>
    <property type="match status" value="1"/>
</dbReference>
<name>A0ABT2UGC6_9BACL</name>
<evidence type="ECO:0000256" key="1">
    <source>
        <dbReference type="ARBA" id="ARBA00001947"/>
    </source>
</evidence>
<keyword evidence="5" id="KW-0227">DNA damage</keyword>
<comment type="cofactor">
    <cofactor evidence="1">
        <name>Zn(2+)</name>
        <dbReference type="ChEBI" id="CHEBI:29105"/>
    </cofactor>
</comment>
<keyword evidence="11" id="KW-1185">Reference proteome</keyword>
<reference evidence="10 11" key="1">
    <citation type="submission" date="2022-09" db="EMBL/GenBank/DDBJ databases">
        <authorList>
            <person name="Han X.L."/>
            <person name="Wang Q."/>
            <person name="Lu T."/>
        </authorList>
    </citation>
    <scope>NUCLEOTIDE SEQUENCE [LARGE SCALE GENOMIC DNA]</scope>
    <source>
        <strain evidence="10 11">WQ 127069</strain>
    </source>
</reference>
<dbReference type="NCBIfam" id="TIGR00587">
    <property type="entry name" value="nfo"/>
    <property type="match status" value="1"/>
</dbReference>
<dbReference type="Proteomes" id="UP001652445">
    <property type="component" value="Unassembled WGS sequence"/>
</dbReference>
<accession>A0ABT2UGC6</accession>
<evidence type="ECO:0000256" key="2">
    <source>
        <dbReference type="ARBA" id="ARBA00005340"/>
    </source>
</evidence>
<dbReference type="EMBL" id="JAOQIO010000065">
    <property type="protein sequence ID" value="MCU6793678.1"/>
    <property type="molecule type" value="Genomic_DNA"/>
</dbReference>
<dbReference type="SMART" id="SM00518">
    <property type="entry name" value="AP2Ec"/>
    <property type="match status" value="1"/>
</dbReference>
<dbReference type="PROSITE" id="PS00731">
    <property type="entry name" value="AP_NUCLEASE_F2_3"/>
    <property type="match status" value="1"/>
</dbReference>
<evidence type="ECO:0000256" key="4">
    <source>
        <dbReference type="ARBA" id="ARBA00022723"/>
    </source>
</evidence>
<dbReference type="Gene3D" id="3.20.20.150">
    <property type="entry name" value="Divalent-metal-dependent TIM barrel enzymes"/>
    <property type="match status" value="1"/>
</dbReference>
<evidence type="ECO:0000256" key="8">
    <source>
        <dbReference type="ARBA" id="ARBA00023204"/>
    </source>
</evidence>
<keyword evidence="7" id="KW-0862">Zinc</keyword>
<evidence type="ECO:0000256" key="3">
    <source>
        <dbReference type="ARBA" id="ARBA00022722"/>
    </source>
</evidence>
<evidence type="ECO:0000313" key="10">
    <source>
        <dbReference type="EMBL" id="MCU6793678.1"/>
    </source>
</evidence>
<keyword evidence="8" id="KW-0234">DNA repair</keyword>
<dbReference type="GO" id="GO:0008833">
    <property type="term" value="F:deoxyribonuclease IV (phage-T4-induced) activity"/>
    <property type="evidence" value="ECO:0007669"/>
    <property type="project" value="UniProtKB-EC"/>
</dbReference>
<dbReference type="InterPro" id="IPR013022">
    <property type="entry name" value="Xyl_isomerase-like_TIM-brl"/>
</dbReference>